<reference evidence="1 2" key="1">
    <citation type="submission" date="2019-10" db="EMBL/GenBank/DDBJ databases">
        <title>Nocardia macrotermitis sp. nov. and Nocardia aurantia sp. nov., isolated from the gut of fungus growing-termite Macrotermes natalensis.</title>
        <authorList>
            <person name="Benndorf R."/>
            <person name="Schwitalla J."/>
            <person name="Martin K."/>
            <person name="De Beer W."/>
            <person name="Kaster A.-K."/>
            <person name="Vollmers J."/>
            <person name="Poulsen M."/>
            <person name="Beemelmanns C."/>
        </authorList>
    </citation>
    <scope>NUCLEOTIDE SEQUENCE [LARGE SCALE GENOMIC DNA]</scope>
    <source>
        <strain evidence="1 2">RB56</strain>
    </source>
</reference>
<evidence type="ECO:0000313" key="2">
    <source>
        <dbReference type="Proteomes" id="UP000431401"/>
    </source>
</evidence>
<keyword evidence="2" id="KW-1185">Reference proteome</keyword>
<comment type="caution">
    <text evidence="1">The sequence shown here is derived from an EMBL/GenBank/DDBJ whole genome shotgun (WGS) entry which is preliminary data.</text>
</comment>
<dbReference type="EMBL" id="WEGI01000005">
    <property type="protein sequence ID" value="MQY27100.1"/>
    <property type="molecule type" value="Genomic_DNA"/>
</dbReference>
<evidence type="ECO:0000313" key="1">
    <source>
        <dbReference type="EMBL" id="MQY27100.1"/>
    </source>
</evidence>
<dbReference type="Proteomes" id="UP000431401">
    <property type="component" value="Unassembled WGS sequence"/>
</dbReference>
<sequence length="161" mass="18012">MLELLRSSMPELPEDATPEQVGAWVELVELVRDNDFRASVRRMAEYQARERAAGDDSGLHHDLTEAVRQEVDRALTAGVAPDSKVAAGIVDTLMTRYAETFGKADDAHLRAWVLERLEVADDPRVTRYWQLVATINGWPPVADLGPAFTWFGVALRTRLEP</sequence>
<organism evidence="1 2">
    <name type="scientific">Nocardia aurantia</name>
    <dbReference type="NCBI Taxonomy" id="2585199"/>
    <lineage>
        <taxon>Bacteria</taxon>
        <taxon>Bacillati</taxon>
        <taxon>Actinomycetota</taxon>
        <taxon>Actinomycetes</taxon>
        <taxon>Mycobacteriales</taxon>
        <taxon>Nocardiaceae</taxon>
        <taxon>Nocardia</taxon>
    </lineage>
</organism>
<dbReference type="AlphaFoldDB" id="A0A7K0DMX1"/>
<name>A0A7K0DMX1_9NOCA</name>
<gene>
    <name evidence="1" type="ORF">NRB56_26820</name>
</gene>
<protein>
    <submittedName>
        <fullName evidence="1">Uncharacterized protein</fullName>
    </submittedName>
</protein>
<accession>A0A7K0DMX1</accession>
<proteinExistence type="predicted"/>
<dbReference type="RefSeq" id="WP_227837717.1">
    <property type="nucleotide sequence ID" value="NZ_WEGI01000005.1"/>
</dbReference>